<dbReference type="CDD" id="cd16282">
    <property type="entry name" value="metallo-hydrolase-like_MBL-fold"/>
    <property type="match status" value="1"/>
</dbReference>
<keyword evidence="4" id="KW-1185">Reference proteome</keyword>
<dbReference type="SMART" id="SM00849">
    <property type="entry name" value="Lactamase_B"/>
    <property type="match status" value="1"/>
</dbReference>
<dbReference type="InterPro" id="IPR030829">
    <property type="entry name" value="SoxH-rel_PQQ_2"/>
</dbReference>
<accession>A0ABW0SGE3</accession>
<dbReference type="NCBIfam" id="TIGR04559">
    <property type="entry name" value="SoxH_rel_PQQ_2"/>
    <property type="match status" value="1"/>
</dbReference>
<feature type="domain" description="Metallo-beta-lactamase" evidence="2">
    <location>
        <begin position="88"/>
        <end position="271"/>
    </location>
</feature>
<name>A0ABW0SGE3_9RHOB</name>
<protein>
    <submittedName>
        <fullName evidence="3">Quinoprotein relay system zinc metallohydrolase 2</fullName>
    </submittedName>
</protein>
<dbReference type="RefSeq" id="WP_209842999.1">
    <property type="nucleotide sequence ID" value="NZ_JAGGJP010000021.1"/>
</dbReference>
<dbReference type="Proteomes" id="UP001596056">
    <property type="component" value="Unassembled WGS sequence"/>
</dbReference>
<dbReference type="EMBL" id="JBHSNA010000025">
    <property type="protein sequence ID" value="MFC5568058.1"/>
    <property type="molecule type" value="Genomic_DNA"/>
</dbReference>
<evidence type="ECO:0000313" key="3">
    <source>
        <dbReference type="EMBL" id="MFC5568058.1"/>
    </source>
</evidence>
<evidence type="ECO:0000313" key="4">
    <source>
        <dbReference type="Proteomes" id="UP001596056"/>
    </source>
</evidence>
<reference evidence="4" key="1">
    <citation type="journal article" date="2019" name="Int. J. Syst. Evol. Microbiol.">
        <title>The Global Catalogue of Microorganisms (GCM) 10K type strain sequencing project: providing services to taxonomists for standard genome sequencing and annotation.</title>
        <authorList>
            <consortium name="The Broad Institute Genomics Platform"/>
            <consortium name="The Broad Institute Genome Sequencing Center for Infectious Disease"/>
            <person name="Wu L."/>
            <person name="Ma J."/>
        </authorList>
    </citation>
    <scope>NUCLEOTIDE SEQUENCE [LARGE SCALE GENOMIC DNA]</scope>
    <source>
        <strain evidence="4">KACC 11588</strain>
    </source>
</reference>
<organism evidence="3 4">
    <name type="scientific">Rubellimicrobium aerolatum</name>
    <dbReference type="NCBI Taxonomy" id="490979"/>
    <lineage>
        <taxon>Bacteria</taxon>
        <taxon>Pseudomonadati</taxon>
        <taxon>Pseudomonadota</taxon>
        <taxon>Alphaproteobacteria</taxon>
        <taxon>Rhodobacterales</taxon>
        <taxon>Roseobacteraceae</taxon>
        <taxon>Rubellimicrobium</taxon>
    </lineage>
</organism>
<dbReference type="InterPro" id="IPR050855">
    <property type="entry name" value="NDM-1-like"/>
</dbReference>
<comment type="caution">
    <text evidence="3">The sequence shown here is derived from an EMBL/GenBank/DDBJ whole genome shotgun (WGS) entry which is preliminary data.</text>
</comment>
<evidence type="ECO:0000256" key="1">
    <source>
        <dbReference type="ARBA" id="ARBA00005250"/>
    </source>
</evidence>
<dbReference type="InterPro" id="IPR036866">
    <property type="entry name" value="RibonucZ/Hydroxyglut_hydro"/>
</dbReference>
<dbReference type="PANTHER" id="PTHR42951">
    <property type="entry name" value="METALLO-BETA-LACTAMASE DOMAIN-CONTAINING"/>
    <property type="match status" value="1"/>
</dbReference>
<proteinExistence type="inferred from homology"/>
<dbReference type="InterPro" id="IPR001279">
    <property type="entry name" value="Metallo-B-lactamas"/>
</dbReference>
<dbReference type="Gene3D" id="3.60.15.10">
    <property type="entry name" value="Ribonuclease Z/Hydroxyacylglutathione hydrolase-like"/>
    <property type="match status" value="1"/>
</dbReference>
<gene>
    <name evidence="3" type="ORF">ACFPOC_16735</name>
</gene>
<comment type="similarity">
    <text evidence="1">Belongs to the metallo-beta-lactamase superfamily. Class-B beta-lactamase family.</text>
</comment>
<dbReference type="Pfam" id="PF00753">
    <property type="entry name" value="Lactamase_B"/>
    <property type="match status" value="1"/>
</dbReference>
<dbReference type="SUPFAM" id="SSF56281">
    <property type="entry name" value="Metallo-hydrolase/oxidoreductase"/>
    <property type="match status" value="1"/>
</dbReference>
<evidence type="ECO:0000259" key="2">
    <source>
        <dbReference type="SMART" id="SM00849"/>
    </source>
</evidence>
<sequence length="342" mass="34740">MIDVLVMLCGLDGGGCATRAVPAGATTCAEARAAAAPRLVAWERAARVEGVRCGAMDAPAMEFEEVAPGLFVHRGAVALADAANGGDIGNTVIVVGAEAVAVIDPGGSRVLGEAVVAAVRGLTDRPIRFAILTHGHPDHVLGATALADAGAEVVAPAGLAEGLALRATPYLEQGARQVGAAFLGSEVPEVDRDVTDMEVLDLGGREIELRAWPVAHSGADLTVLDRATGTLVAGDVVVEGHLPTLDGSLAGWLGVLDALEGSEATRVVPGHGGPVLPWPEAAGPVRRYLGVLGADVRALLAEGATLGEAAAVAAAGERGAWTLFDEHNPRNATVAYTELEWE</sequence>
<dbReference type="PANTHER" id="PTHR42951:SF4">
    <property type="entry name" value="ACYL-COENZYME A THIOESTERASE MBLAC2"/>
    <property type="match status" value="1"/>
</dbReference>